<dbReference type="PANTHER" id="PTHR38471:SF2">
    <property type="entry name" value="FOUR HELIX BUNDLE PROTEIN"/>
    <property type="match status" value="1"/>
</dbReference>
<dbReference type="Pfam" id="PF05635">
    <property type="entry name" value="23S_rRNA_IVP"/>
    <property type="match status" value="1"/>
</dbReference>
<dbReference type="Gene3D" id="1.20.1440.60">
    <property type="entry name" value="23S rRNA-intervening sequence"/>
    <property type="match status" value="1"/>
</dbReference>
<dbReference type="RefSeq" id="WP_180905314.1">
    <property type="nucleotide sequence ID" value="NZ_CP040908.1"/>
</dbReference>
<reference evidence="1 2" key="1">
    <citation type="submission" date="2019-06" db="EMBL/GenBank/DDBJ databases">
        <title>Emergence of pandrug resistant Empedobacter falsenii in China.</title>
        <authorList>
            <person name="Dong N."/>
            <person name="Chen S."/>
            <person name="Zhang R."/>
        </authorList>
    </citation>
    <scope>NUCLEOTIDE SEQUENCE [LARGE SCALE GENOMIC DNA]</scope>
    <source>
        <strain evidence="1 2">1681-1</strain>
    </source>
</reference>
<dbReference type="NCBIfam" id="TIGR02436">
    <property type="entry name" value="four helix bundle protein"/>
    <property type="match status" value="1"/>
</dbReference>
<protein>
    <submittedName>
        <fullName evidence="1">Four helix bundle protein</fullName>
    </submittedName>
</protein>
<organism evidence="1 2">
    <name type="scientific">Empedobacter falsenii</name>
    <dbReference type="NCBI Taxonomy" id="343874"/>
    <lineage>
        <taxon>Bacteria</taxon>
        <taxon>Pseudomonadati</taxon>
        <taxon>Bacteroidota</taxon>
        <taxon>Flavobacteriia</taxon>
        <taxon>Flavobacteriales</taxon>
        <taxon>Weeksellaceae</taxon>
        <taxon>Empedobacter</taxon>
    </lineage>
</organism>
<keyword evidence="2" id="KW-1185">Reference proteome</keyword>
<dbReference type="InterPro" id="IPR012657">
    <property type="entry name" value="23S_rRNA-intervening_sequence"/>
</dbReference>
<evidence type="ECO:0000313" key="2">
    <source>
        <dbReference type="Proteomes" id="UP000510643"/>
    </source>
</evidence>
<dbReference type="EMBL" id="CP040908">
    <property type="protein sequence ID" value="QLL59374.1"/>
    <property type="molecule type" value="Genomic_DNA"/>
</dbReference>
<evidence type="ECO:0000313" key="1">
    <source>
        <dbReference type="EMBL" id="QLL59374.1"/>
    </source>
</evidence>
<dbReference type="CDD" id="cd16377">
    <property type="entry name" value="23S_rRNA_IVP_like"/>
    <property type="match status" value="1"/>
</dbReference>
<dbReference type="PANTHER" id="PTHR38471">
    <property type="entry name" value="FOUR HELIX BUNDLE PROTEIN"/>
    <property type="match status" value="1"/>
</dbReference>
<dbReference type="Proteomes" id="UP000510643">
    <property type="component" value="Chromosome"/>
</dbReference>
<dbReference type="KEGG" id="efal:FH779_15350"/>
<dbReference type="AlphaFoldDB" id="A0A7H9DW10"/>
<dbReference type="SUPFAM" id="SSF158446">
    <property type="entry name" value="IVS-encoded protein-like"/>
    <property type="match status" value="1"/>
</dbReference>
<accession>A0A7H9DW10</accession>
<dbReference type="InterPro" id="IPR036583">
    <property type="entry name" value="23S_rRNA_IVS_sf"/>
</dbReference>
<name>A0A7H9DW10_9FLAO</name>
<gene>
    <name evidence="1" type="ORF">FH779_15350</name>
</gene>
<sequence>MNTFESLLVWKKSHELTLKIYEITKSFPKEEIFGITSQIRRAAYSVPSNIVEGRKKSTIPHRLSFLSHSIGSLEEVKYFLLLSKDLGYLNQEIYDTIFPLTEEVGRLLNGYEKFIKNDNFSSKT</sequence>
<proteinExistence type="predicted"/>
<dbReference type="GeneID" id="78402860"/>